<evidence type="ECO:0000259" key="2">
    <source>
        <dbReference type="Pfam" id="PF22807"/>
    </source>
</evidence>
<feature type="domain" description="Pyrroloquinoline quinone-dependent pyranose dehydrogenase beta-propeller" evidence="2">
    <location>
        <begin position="34"/>
        <end position="434"/>
    </location>
</feature>
<name>A0A8H2ZRX5_9HELO</name>
<dbReference type="Proteomes" id="UP000624404">
    <property type="component" value="Unassembled WGS sequence"/>
</dbReference>
<accession>A0A8H2ZRX5</accession>
<dbReference type="Gene3D" id="2.120.10.30">
    <property type="entry name" value="TolB, C-terminal domain"/>
    <property type="match status" value="1"/>
</dbReference>
<dbReference type="Pfam" id="PF22807">
    <property type="entry name" value="TrAA12"/>
    <property type="match status" value="1"/>
</dbReference>
<keyword evidence="4" id="KW-1185">Reference proteome</keyword>
<dbReference type="InterPro" id="IPR054539">
    <property type="entry name" value="Beta-prop_PDH"/>
</dbReference>
<organism evidence="3 4">
    <name type="scientific">Sclerotinia trifoliorum</name>
    <dbReference type="NCBI Taxonomy" id="28548"/>
    <lineage>
        <taxon>Eukaryota</taxon>
        <taxon>Fungi</taxon>
        <taxon>Dikarya</taxon>
        <taxon>Ascomycota</taxon>
        <taxon>Pezizomycotina</taxon>
        <taxon>Leotiomycetes</taxon>
        <taxon>Helotiales</taxon>
        <taxon>Sclerotiniaceae</taxon>
        <taxon>Sclerotinia</taxon>
    </lineage>
</organism>
<proteinExistence type="predicted"/>
<evidence type="ECO:0000256" key="1">
    <source>
        <dbReference type="SAM" id="SignalP"/>
    </source>
</evidence>
<evidence type="ECO:0000313" key="3">
    <source>
        <dbReference type="EMBL" id="CAD6448336.1"/>
    </source>
</evidence>
<dbReference type="EMBL" id="CAJHIA010000030">
    <property type="protein sequence ID" value="CAD6448336.1"/>
    <property type="molecule type" value="Genomic_DNA"/>
</dbReference>
<dbReference type="AlphaFoldDB" id="A0A8H2ZRX5"/>
<dbReference type="OrthoDB" id="507128at2759"/>
<feature type="signal peptide" evidence="1">
    <location>
        <begin position="1"/>
        <end position="21"/>
    </location>
</feature>
<keyword evidence="1" id="KW-0732">Signal</keyword>
<dbReference type="InterPro" id="IPR011041">
    <property type="entry name" value="Quinoprot_gluc/sorb_DH_b-prop"/>
</dbReference>
<gene>
    <name evidence="3" type="ORF">SCLTRI_LOCUS8128</name>
</gene>
<dbReference type="InterPro" id="IPR011042">
    <property type="entry name" value="6-blade_b-propeller_TolB-like"/>
</dbReference>
<sequence length="440" mass="47117">MKLSINWLVFLLGSWFASVQSICPTILEPAYPAPSLAAGWSAQLIAQGLTKPRTILFDTNGGLLILQQGFGIAHIKWTDNGSTCLQNPVQTIVVSSTVVCPFFSSVECAWELACNDGKTLYASSSNNVYAWNYTAATGTVGSSSQIIITNMTNDDPTTRSLLTTKLTPNQLLISRGTTLNIDPEAELLSTGHCQLKSFNLSTLTPESTPYNFTTSGHLLANGLRNSVGLAEEPLFGGIYSVENGPGNMTRNNIDIHLYNPGEELNFHGYLNGSTENQGANYGFPYCFAVWNETDVGAGLLVGEQFSMLQNVTSNDTWCNNAGVHVAPKLTFAAHSAPLHMIFLANGTEAFISFHGSLETTPPVGYRISSITFNPTTGLPTSPSTSTTSTSDIISNSNSSFCPANCFRPVGMALDFLGRLFVSSDATGEIWVVVRTGSVGK</sequence>
<evidence type="ECO:0000313" key="4">
    <source>
        <dbReference type="Proteomes" id="UP000624404"/>
    </source>
</evidence>
<protein>
    <submittedName>
        <fullName evidence="3">Cc94c2f2-758e-4046-afb1-fbad1bacdc5a</fullName>
    </submittedName>
</protein>
<comment type="caution">
    <text evidence="3">The sequence shown here is derived from an EMBL/GenBank/DDBJ whole genome shotgun (WGS) entry which is preliminary data.</text>
</comment>
<reference evidence="3" key="1">
    <citation type="submission" date="2020-10" db="EMBL/GenBank/DDBJ databases">
        <authorList>
            <person name="Kusch S."/>
        </authorList>
    </citation>
    <scope>NUCLEOTIDE SEQUENCE</scope>
    <source>
        <strain evidence="3">SwB9</strain>
    </source>
</reference>
<dbReference type="SUPFAM" id="SSF50952">
    <property type="entry name" value="Soluble quinoprotein glucose dehydrogenase"/>
    <property type="match status" value="1"/>
</dbReference>
<feature type="chain" id="PRO_5034339001" evidence="1">
    <location>
        <begin position="22"/>
        <end position="440"/>
    </location>
</feature>